<feature type="domain" description="Nitroreductase" evidence="2">
    <location>
        <begin position="136"/>
        <end position="319"/>
    </location>
</feature>
<gene>
    <name evidence="3" type="ORF">SAMN05216251_103159</name>
</gene>
<dbReference type="InterPro" id="IPR029479">
    <property type="entry name" value="Nitroreductase"/>
</dbReference>
<sequence>MRTTALDAATLEKLVSAAIAAPSIHNTQPWRFRLDPLTTTVEVRAATERALRTTDPLARALHLSVGAAVFNLRVAVAHFGWEPVPRLLPDPAEPGLLASVRLAGPVPGDRSPGGPDEHHPAHRPPHRPELYDVLWRRHSSRLPFSDRPLPADVLAELTEAAHAEGARLTLPDALATERLMELTAEAERRSVGDPARRQESRRWIREGAPDGMPGRVLGPQDVTGRVPLRDFSALRPEHYRPAVAFERNPVIAVLSTAHDRRADWLRAGQALEHVLLVATAHGARTSLLHQALEWPDLRWVLRDPRDRMEHVQMLIRLGYGPDGPASPRRPAAQVTDEARGTAAT</sequence>
<dbReference type="SUPFAM" id="SSF55469">
    <property type="entry name" value="FMN-dependent nitroreductase-like"/>
    <property type="match status" value="2"/>
</dbReference>
<dbReference type="STRING" id="380248.SAMN05216251_103159"/>
<feature type="region of interest" description="Disordered" evidence="1">
    <location>
        <begin position="320"/>
        <end position="344"/>
    </location>
</feature>
<reference evidence="3 4" key="1">
    <citation type="submission" date="2016-10" db="EMBL/GenBank/DDBJ databases">
        <authorList>
            <person name="de Groot N.N."/>
        </authorList>
    </citation>
    <scope>NUCLEOTIDE SEQUENCE [LARGE SCALE GENOMIC DNA]</scope>
    <source>
        <strain evidence="3 4">CGMCC 4.3510</strain>
    </source>
</reference>
<evidence type="ECO:0000313" key="3">
    <source>
        <dbReference type="EMBL" id="SFE45418.1"/>
    </source>
</evidence>
<keyword evidence="4" id="KW-1185">Reference proteome</keyword>
<dbReference type="NCBIfam" id="NF047509">
    <property type="entry name" value="Rv3131_FMN_oxido"/>
    <property type="match status" value="1"/>
</dbReference>
<dbReference type="AlphaFoldDB" id="A0A1I2APC3"/>
<dbReference type="Proteomes" id="UP000199323">
    <property type="component" value="Unassembled WGS sequence"/>
</dbReference>
<accession>A0A1I2APC3</accession>
<organism evidence="3 4">
    <name type="scientific">Actinacidiphila alni</name>
    <dbReference type="NCBI Taxonomy" id="380248"/>
    <lineage>
        <taxon>Bacteria</taxon>
        <taxon>Bacillati</taxon>
        <taxon>Actinomycetota</taxon>
        <taxon>Actinomycetes</taxon>
        <taxon>Kitasatosporales</taxon>
        <taxon>Streptomycetaceae</taxon>
        <taxon>Actinacidiphila</taxon>
    </lineage>
</organism>
<dbReference type="Pfam" id="PF00881">
    <property type="entry name" value="Nitroreductase"/>
    <property type="match status" value="1"/>
</dbReference>
<evidence type="ECO:0000313" key="4">
    <source>
        <dbReference type="Proteomes" id="UP000199323"/>
    </source>
</evidence>
<evidence type="ECO:0000256" key="1">
    <source>
        <dbReference type="SAM" id="MobiDB-lite"/>
    </source>
</evidence>
<feature type="region of interest" description="Disordered" evidence="1">
    <location>
        <begin position="102"/>
        <end position="126"/>
    </location>
</feature>
<proteinExistence type="predicted"/>
<dbReference type="EMBL" id="FONG01000003">
    <property type="protein sequence ID" value="SFE45418.1"/>
    <property type="molecule type" value="Genomic_DNA"/>
</dbReference>
<evidence type="ECO:0000259" key="2">
    <source>
        <dbReference type="Pfam" id="PF00881"/>
    </source>
</evidence>
<protein>
    <submittedName>
        <fullName evidence="3">Nitroreductase family protein</fullName>
    </submittedName>
</protein>
<dbReference type="PANTHER" id="PTHR23026:SF123">
    <property type="entry name" value="NAD(P)H NITROREDUCTASE RV3131-RELATED"/>
    <property type="match status" value="1"/>
</dbReference>
<dbReference type="PANTHER" id="PTHR23026">
    <property type="entry name" value="NADPH NITROREDUCTASE"/>
    <property type="match status" value="1"/>
</dbReference>
<dbReference type="InterPro" id="IPR000415">
    <property type="entry name" value="Nitroreductase-like"/>
</dbReference>
<dbReference type="GO" id="GO:0016491">
    <property type="term" value="F:oxidoreductase activity"/>
    <property type="evidence" value="ECO:0007669"/>
    <property type="project" value="InterPro"/>
</dbReference>
<dbReference type="OrthoDB" id="8156917at2"/>
<dbReference type="Gene3D" id="3.40.109.10">
    <property type="entry name" value="NADH Oxidase"/>
    <property type="match status" value="2"/>
</dbReference>
<dbReference type="RefSeq" id="WP_093712401.1">
    <property type="nucleotide sequence ID" value="NZ_FONG01000003.1"/>
</dbReference>
<dbReference type="InterPro" id="IPR050627">
    <property type="entry name" value="Nitroreductase/BluB"/>
</dbReference>
<name>A0A1I2APC3_9ACTN</name>